<evidence type="ECO:0008006" key="3">
    <source>
        <dbReference type="Google" id="ProtNLM"/>
    </source>
</evidence>
<dbReference type="AlphaFoldDB" id="A0A540WVB7"/>
<comment type="caution">
    <text evidence="1">The sequence shown here is derived from an EMBL/GenBank/DDBJ whole genome shotgun (WGS) entry which is preliminary data.</text>
</comment>
<dbReference type="RefSeq" id="WP_141645334.1">
    <property type="nucleotide sequence ID" value="NZ_VIFM01000118.1"/>
</dbReference>
<accession>A0A540WVB7</accession>
<dbReference type="Proteomes" id="UP000315369">
    <property type="component" value="Unassembled WGS sequence"/>
</dbReference>
<proteinExistence type="predicted"/>
<dbReference type="OrthoDB" id="7191978at2"/>
<protein>
    <recommendedName>
        <fullName evidence="3">Antibiotic biosynthesis monooxygenase</fullName>
    </recommendedName>
</protein>
<reference evidence="1 2" key="1">
    <citation type="submission" date="2019-06" db="EMBL/GenBank/DDBJ databases">
        <authorList>
            <person name="Livingstone P."/>
            <person name="Whitworth D."/>
        </authorList>
    </citation>
    <scope>NUCLEOTIDE SEQUENCE [LARGE SCALE GENOMIC DNA]</scope>
    <source>
        <strain evidence="1 2">AM401</strain>
    </source>
</reference>
<organism evidence="1 2">
    <name type="scientific">Myxococcus llanfairpwllgwyngyllgogerychwyrndrobwllllantysiliogogogochensis</name>
    <dbReference type="NCBI Taxonomy" id="2590453"/>
    <lineage>
        <taxon>Bacteria</taxon>
        <taxon>Pseudomonadati</taxon>
        <taxon>Myxococcota</taxon>
        <taxon>Myxococcia</taxon>
        <taxon>Myxococcales</taxon>
        <taxon>Cystobacterineae</taxon>
        <taxon>Myxococcaceae</taxon>
        <taxon>Myxococcus</taxon>
    </lineage>
</organism>
<name>A0A540WVB7_9BACT</name>
<sequence>MPVLMVRYQVAEQGVAEVTRAVQAAFEAVRAQQPKGLRYSYFHRAGSTEFIALLDLDEGIENPLFGIEAARALQATVARWAVGEPPKPQPVERIGSYGSAP</sequence>
<dbReference type="EMBL" id="VIFM01000118">
    <property type="protein sequence ID" value="TQF12952.1"/>
    <property type="molecule type" value="Genomic_DNA"/>
</dbReference>
<gene>
    <name evidence="1" type="ORF">FJV41_26445</name>
</gene>
<evidence type="ECO:0000313" key="2">
    <source>
        <dbReference type="Proteomes" id="UP000315369"/>
    </source>
</evidence>
<keyword evidence="2" id="KW-1185">Reference proteome</keyword>
<evidence type="ECO:0000313" key="1">
    <source>
        <dbReference type="EMBL" id="TQF12952.1"/>
    </source>
</evidence>